<accession>A0AAV4A3Y2</accession>
<proteinExistence type="predicted"/>
<sequence>MNTKGLGPEPPPETLSQDPAGSLPGPQTPCQLGDMPNQCSHPRAAAFTLPSDQGVSGRSRTRNRKIPAESKACSVAVVPPQSQIEVDAHAVQTKMISDFRLYGGGLEPASCSSRGSPTNHRAANASQQIGKSGYEKYNFRYSETS</sequence>
<gene>
    <name evidence="2" type="ORF">PoB_002933500</name>
</gene>
<feature type="region of interest" description="Disordered" evidence="1">
    <location>
        <begin position="1"/>
        <end position="69"/>
    </location>
</feature>
<keyword evidence="3" id="KW-1185">Reference proteome</keyword>
<protein>
    <submittedName>
        <fullName evidence="2">Uncharacterized protein</fullName>
    </submittedName>
</protein>
<evidence type="ECO:0000313" key="3">
    <source>
        <dbReference type="Proteomes" id="UP000735302"/>
    </source>
</evidence>
<evidence type="ECO:0000256" key="1">
    <source>
        <dbReference type="SAM" id="MobiDB-lite"/>
    </source>
</evidence>
<name>A0AAV4A3Y2_9GAST</name>
<dbReference type="EMBL" id="BLXT01003657">
    <property type="protein sequence ID" value="GFO02830.1"/>
    <property type="molecule type" value="Genomic_DNA"/>
</dbReference>
<dbReference type="Proteomes" id="UP000735302">
    <property type="component" value="Unassembled WGS sequence"/>
</dbReference>
<feature type="region of interest" description="Disordered" evidence="1">
    <location>
        <begin position="109"/>
        <end position="129"/>
    </location>
</feature>
<organism evidence="2 3">
    <name type="scientific">Plakobranchus ocellatus</name>
    <dbReference type="NCBI Taxonomy" id="259542"/>
    <lineage>
        <taxon>Eukaryota</taxon>
        <taxon>Metazoa</taxon>
        <taxon>Spiralia</taxon>
        <taxon>Lophotrochozoa</taxon>
        <taxon>Mollusca</taxon>
        <taxon>Gastropoda</taxon>
        <taxon>Heterobranchia</taxon>
        <taxon>Euthyneura</taxon>
        <taxon>Panpulmonata</taxon>
        <taxon>Sacoglossa</taxon>
        <taxon>Placobranchoidea</taxon>
        <taxon>Plakobranchidae</taxon>
        <taxon>Plakobranchus</taxon>
    </lineage>
</organism>
<dbReference type="AlphaFoldDB" id="A0AAV4A3Y2"/>
<comment type="caution">
    <text evidence="2">The sequence shown here is derived from an EMBL/GenBank/DDBJ whole genome shotgun (WGS) entry which is preliminary data.</text>
</comment>
<reference evidence="2 3" key="1">
    <citation type="journal article" date="2021" name="Elife">
        <title>Chloroplast acquisition without the gene transfer in kleptoplastic sea slugs, Plakobranchus ocellatus.</title>
        <authorList>
            <person name="Maeda T."/>
            <person name="Takahashi S."/>
            <person name="Yoshida T."/>
            <person name="Shimamura S."/>
            <person name="Takaki Y."/>
            <person name="Nagai Y."/>
            <person name="Toyoda A."/>
            <person name="Suzuki Y."/>
            <person name="Arimoto A."/>
            <person name="Ishii H."/>
            <person name="Satoh N."/>
            <person name="Nishiyama T."/>
            <person name="Hasebe M."/>
            <person name="Maruyama T."/>
            <person name="Minagawa J."/>
            <person name="Obokata J."/>
            <person name="Shigenobu S."/>
        </authorList>
    </citation>
    <scope>NUCLEOTIDE SEQUENCE [LARGE SCALE GENOMIC DNA]</scope>
</reference>
<evidence type="ECO:0000313" key="2">
    <source>
        <dbReference type="EMBL" id="GFO02830.1"/>
    </source>
</evidence>
<feature type="compositionally biased region" description="Polar residues" evidence="1">
    <location>
        <begin position="110"/>
        <end position="129"/>
    </location>
</feature>